<accession>A0ACD1G9T5</accession>
<proteinExistence type="predicted"/>
<dbReference type="Proteomes" id="UP000249057">
    <property type="component" value="Unassembled WGS sequence"/>
</dbReference>
<keyword evidence="2" id="KW-1185">Reference proteome</keyword>
<name>A0ACD1G9T5_9EURO</name>
<sequence length="116" mass="12805">MAGSGPCDCSYPLRNLRAGISFSFFWSFANIRPVENLLICIGFSGRRTLDVFSDWLFILLFLSLLFCVTVSAGLLVDDTNLCKLTRLGCSCSWSEWCIVLCVVLSTPVTNACLSEC</sequence>
<gene>
    <name evidence="1" type="ORF">BO95DRAFT_121219</name>
</gene>
<evidence type="ECO:0000313" key="1">
    <source>
        <dbReference type="EMBL" id="RAH46011.1"/>
    </source>
</evidence>
<reference evidence="1" key="1">
    <citation type="submission" date="2018-02" db="EMBL/GenBank/DDBJ databases">
        <title>The genomes of Aspergillus section Nigri reveals drivers in fungal speciation.</title>
        <authorList>
            <consortium name="DOE Joint Genome Institute"/>
            <person name="Vesth T.C."/>
            <person name="Nybo J."/>
            <person name="Theobald S."/>
            <person name="Brandl J."/>
            <person name="Frisvad J.C."/>
            <person name="Nielsen K.F."/>
            <person name="Lyhne E.K."/>
            <person name="Kogle M.E."/>
            <person name="Kuo A."/>
            <person name="Riley R."/>
            <person name="Clum A."/>
            <person name="Nolan M."/>
            <person name="Lipzen A."/>
            <person name="Salamov A."/>
            <person name="Henrissat B."/>
            <person name="Wiebenga A."/>
            <person name="De vries R.P."/>
            <person name="Grigoriev I.V."/>
            <person name="Mortensen U.H."/>
            <person name="Andersen M.R."/>
            <person name="Baker S.E."/>
        </authorList>
    </citation>
    <scope>NUCLEOTIDE SEQUENCE</scope>
    <source>
        <strain evidence="1">CBS 621.78</strain>
    </source>
</reference>
<organism evidence="1 2">
    <name type="scientific">Aspergillus brunneoviolaceus CBS 621.78</name>
    <dbReference type="NCBI Taxonomy" id="1450534"/>
    <lineage>
        <taxon>Eukaryota</taxon>
        <taxon>Fungi</taxon>
        <taxon>Dikarya</taxon>
        <taxon>Ascomycota</taxon>
        <taxon>Pezizomycotina</taxon>
        <taxon>Eurotiomycetes</taxon>
        <taxon>Eurotiomycetidae</taxon>
        <taxon>Eurotiales</taxon>
        <taxon>Aspergillaceae</taxon>
        <taxon>Aspergillus</taxon>
        <taxon>Aspergillus subgen. Circumdati</taxon>
    </lineage>
</organism>
<protein>
    <submittedName>
        <fullName evidence="1">Uncharacterized protein</fullName>
    </submittedName>
</protein>
<evidence type="ECO:0000313" key="2">
    <source>
        <dbReference type="Proteomes" id="UP000249057"/>
    </source>
</evidence>
<dbReference type="EMBL" id="KZ825340">
    <property type="protein sequence ID" value="RAH46011.1"/>
    <property type="molecule type" value="Genomic_DNA"/>
</dbReference>